<organism evidence="1 2">
    <name type="scientific">Acinetobacter bereziniae</name>
    <name type="common">Acinetobacter genomosp. 10</name>
    <dbReference type="NCBI Taxonomy" id="106648"/>
    <lineage>
        <taxon>Bacteria</taxon>
        <taxon>Pseudomonadati</taxon>
        <taxon>Pseudomonadota</taxon>
        <taxon>Gammaproteobacteria</taxon>
        <taxon>Moraxellales</taxon>
        <taxon>Moraxellaceae</taxon>
        <taxon>Acinetobacter</taxon>
    </lineage>
</organism>
<sequence>MFPPCSLTALGEFMFDINDELRKIENTNFFSKMGISNINDDRVIFIENVEQAFVNPLDASFQGKYNKLRWLPSTTSQEDPFYKRHKNTPELLDLRKCINKKILEVTRDINKKQFIIPPHDFSLVARDSICFCLRQLMTERYFKLGDKWEFIVELYYSGHWPIGYIENKIVII</sequence>
<dbReference type="EMBL" id="WNDP01000110">
    <property type="protein sequence ID" value="KAF1021118.1"/>
    <property type="molecule type" value="Genomic_DNA"/>
</dbReference>
<accession>A0A833PD31</accession>
<proteinExistence type="predicted"/>
<dbReference type="AlphaFoldDB" id="A0A833PD31"/>
<gene>
    <name evidence="1" type="ORF">GAK29_03474</name>
</gene>
<reference evidence="2" key="1">
    <citation type="journal article" date="2020" name="MBio">
        <title>Horizontal gene transfer to a defensive symbiont with a reduced genome amongst a multipartite beetle microbiome.</title>
        <authorList>
            <person name="Waterworth S.C."/>
            <person name="Florez L.V."/>
            <person name="Rees E.R."/>
            <person name="Hertweck C."/>
            <person name="Kaltenpoth M."/>
            <person name="Kwan J.C."/>
        </authorList>
    </citation>
    <scope>NUCLEOTIDE SEQUENCE [LARGE SCALE GENOMIC DNA]</scope>
</reference>
<dbReference type="Proteomes" id="UP000490535">
    <property type="component" value="Unassembled WGS sequence"/>
</dbReference>
<protein>
    <submittedName>
        <fullName evidence="1">Uncharacterized protein</fullName>
    </submittedName>
</protein>
<name>A0A833PD31_ACIBZ</name>
<evidence type="ECO:0000313" key="2">
    <source>
        <dbReference type="Proteomes" id="UP000490535"/>
    </source>
</evidence>
<comment type="caution">
    <text evidence="1">The sequence shown here is derived from an EMBL/GenBank/DDBJ whole genome shotgun (WGS) entry which is preliminary data.</text>
</comment>
<evidence type="ECO:0000313" key="1">
    <source>
        <dbReference type="EMBL" id="KAF1021118.1"/>
    </source>
</evidence>